<organism evidence="1 2">
    <name type="scientific">Dreissena polymorpha</name>
    <name type="common">Zebra mussel</name>
    <name type="synonym">Mytilus polymorpha</name>
    <dbReference type="NCBI Taxonomy" id="45954"/>
    <lineage>
        <taxon>Eukaryota</taxon>
        <taxon>Metazoa</taxon>
        <taxon>Spiralia</taxon>
        <taxon>Lophotrochozoa</taxon>
        <taxon>Mollusca</taxon>
        <taxon>Bivalvia</taxon>
        <taxon>Autobranchia</taxon>
        <taxon>Heteroconchia</taxon>
        <taxon>Euheterodonta</taxon>
        <taxon>Imparidentia</taxon>
        <taxon>Neoheterodontei</taxon>
        <taxon>Myida</taxon>
        <taxon>Dreissenoidea</taxon>
        <taxon>Dreissenidae</taxon>
        <taxon>Dreissena</taxon>
    </lineage>
</organism>
<reference evidence="1" key="1">
    <citation type="journal article" date="2019" name="bioRxiv">
        <title>The Genome of the Zebra Mussel, Dreissena polymorpha: A Resource for Invasive Species Research.</title>
        <authorList>
            <person name="McCartney M.A."/>
            <person name="Auch B."/>
            <person name="Kono T."/>
            <person name="Mallez S."/>
            <person name="Zhang Y."/>
            <person name="Obille A."/>
            <person name="Becker A."/>
            <person name="Abrahante J.E."/>
            <person name="Garbe J."/>
            <person name="Badalamenti J.P."/>
            <person name="Herman A."/>
            <person name="Mangelson H."/>
            <person name="Liachko I."/>
            <person name="Sullivan S."/>
            <person name="Sone E.D."/>
            <person name="Koren S."/>
            <person name="Silverstein K.A.T."/>
            <person name="Beckman K.B."/>
            <person name="Gohl D.M."/>
        </authorList>
    </citation>
    <scope>NUCLEOTIDE SEQUENCE</scope>
    <source>
        <strain evidence="1">Duluth1</strain>
        <tissue evidence="1">Whole animal</tissue>
    </source>
</reference>
<reference evidence="1" key="2">
    <citation type="submission" date="2020-11" db="EMBL/GenBank/DDBJ databases">
        <authorList>
            <person name="McCartney M.A."/>
            <person name="Auch B."/>
            <person name="Kono T."/>
            <person name="Mallez S."/>
            <person name="Becker A."/>
            <person name="Gohl D.M."/>
            <person name="Silverstein K.A.T."/>
            <person name="Koren S."/>
            <person name="Bechman K.B."/>
            <person name="Herman A."/>
            <person name="Abrahante J.E."/>
            <person name="Garbe J."/>
        </authorList>
    </citation>
    <scope>NUCLEOTIDE SEQUENCE</scope>
    <source>
        <strain evidence="1">Duluth1</strain>
        <tissue evidence="1">Whole animal</tissue>
    </source>
</reference>
<proteinExistence type="predicted"/>
<sequence>MLVENGVVNINERDDKGSTPAHKGAISVRLLEGNSLLYHNNIIYSEQMVCSTMTILFTKKICAA</sequence>
<protein>
    <submittedName>
        <fullName evidence="1">Uncharacterized protein</fullName>
    </submittedName>
</protein>
<keyword evidence="2" id="KW-1185">Reference proteome</keyword>
<accession>A0A9D4JIZ9</accession>
<dbReference type="Proteomes" id="UP000828390">
    <property type="component" value="Unassembled WGS sequence"/>
</dbReference>
<comment type="caution">
    <text evidence="1">The sequence shown here is derived from an EMBL/GenBank/DDBJ whole genome shotgun (WGS) entry which is preliminary data.</text>
</comment>
<evidence type="ECO:0000313" key="2">
    <source>
        <dbReference type="Proteomes" id="UP000828390"/>
    </source>
</evidence>
<dbReference type="AlphaFoldDB" id="A0A9D4JIZ9"/>
<name>A0A9D4JIZ9_DREPO</name>
<evidence type="ECO:0000313" key="1">
    <source>
        <dbReference type="EMBL" id="KAH3814266.1"/>
    </source>
</evidence>
<gene>
    <name evidence="1" type="ORF">DPMN_142760</name>
</gene>
<dbReference type="EMBL" id="JAIWYP010000006">
    <property type="protein sequence ID" value="KAH3814266.1"/>
    <property type="molecule type" value="Genomic_DNA"/>
</dbReference>